<name>A0A0D0AJ64_9AGAM</name>
<reference evidence="1 2" key="1">
    <citation type="submission" date="2014-04" db="EMBL/GenBank/DDBJ databases">
        <authorList>
            <consortium name="DOE Joint Genome Institute"/>
            <person name="Kuo A."/>
            <person name="Ruytinx J."/>
            <person name="Rineau F."/>
            <person name="Colpaert J."/>
            <person name="Kohler A."/>
            <person name="Nagy L.G."/>
            <person name="Floudas D."/>
            <person name="Copeland A."/>
            <person name="Barry K.W."/>
            <person name="Cichocki N."/>
            <person name="Veneault-Fourrey C."/>
            <person name="LaButti K."/>
            <person name="Lindquist E.A."/>
            <person name="Lipzen A."/>
            <person name="Lundell T."/>
            <person name="Morin E."/>
            <person name="Murat C."/>
            <person name="Sun H."/>
            <person name="Tunlid A."/>
            <person name="Henrissat B."/>
            <person name="Grigoriev I.V."/>
            <person name="Hibbett D.S."/>
            <person name="Martin F."/>
            <person name="Nordberg H.P."/>
            <person name="Cantor M.N."/>
            <person name="Hua S.X."/>
        </authorList>
    </citation>
    <scope>NUCLEOTIDE SEQUENCE [LARGE SCALE GENOMIC DNA]</scope>
    <source>
        <strain evidence="1 2">UH-Slu-Lm8-n1</strain>
    </source>
</reference>
<dbReference type="AlphaFoldDB" id="A0A0D0AJ64"/>
<organism evidence="1 2">
    <name type="scientific">Suillus luteus UH-Slu-Lm8-n1</name>
    <dbReference type="NCBI Taxonomy" id="930992"/>
    <lineage>
        <taxon>Eukaryota</taxon>
        <taxon>Fungi</taxon>
        <taxon>Dikarya</taxon>
        <taxon>Basidiomycota</taxon>
        <taxon>Agaricomycotina</taxon>
        <taxon>Agaricomycetes</taxon>
        <taxon>Agaricomycetidae</taxon>
        <taxon>Boletales</taxon>
        <taxon>Suillineae</taxon>
        <taxon>Suillaceae</taxon>
        <taxon>Suillus</taxon>
    </lineage>
</organism>
<protein>
    <submittedName>
        <fullName evidence="1">Uncharacterized protein</fullName>
    </submittedName>
</protein>
<keyword evidence="2" id="KW-1185">Reference proteome</keyword>
<feature type="non-terminal residue" evidence="1">
    <location>
        <position position="122"/>
    </location>
</feature>
<dbReference type="Proteomes" id="UP000054485">
    <property type="component" value="Unassembled WGS sequence"/>
</dbReference>
<dbReference type="HOGENOM" id="CLU_2032252_0_0_1"/>
<proteinExistence type="predicted"/>
<accession>A0A0D0AJ64</accession>
<evidence type="ECO:0000313" key="1">
    <source>
        <dbReference type="EMBL" id="KIK34297.1"/>
    </source>
</evidence>
<dbReference type="OrthoDB" id="2687899at2759"/>
<gene>
    <name evidence="1" type="ORF">CY34DRAFT_41998</name>
</gene>
<dbReference type="InParanoid" id="A0A0D0AJ64"/>
<reference evidence="2" key="2">
    <citation type="submission" date="2015-01" db="EMBL/GenBank/DDBJ databases">
        <title>Evolutionary Origins and Diversification of the Mycorrhizal Mutualists.</title>
        <authorList>
            <consortium name="DOE Joint Genome Institute"/>
            <consortium name="Mycorrhizal Genomics Consortium"/>
            <person name="Kohler A."/>
            <person name="Kuo A."/>
            <person name="Nagy L.G."/>
            <person name="Floudas D."/>
            <person name="Copeland A."/>
            <person name="Barry K.W."/>
            <person name="Cichocki N."/>
            <person name="Veneault-Fourrey C."/>
            <person name="LaButti K."/>
            <person name="Lindquist E.A."/>
            <person name="Lipzen A."/>
            <person name="Lundell T."/>
            <person name="Morin E."/>
            <person name="Murat C."/>
            <person name="Riley R."/>
            <person name="Ohm R."/>
            <person name="Sun H."/>
            <person name="Tunlid A."/>
            <person name="Henrissat B."/>
            <person name="Grigoriev I.V."/>
            <person name="Hibbett D.S."/>
            <person name="Martin F."/>
        </authorList>
    </citation>
    <scope>NUCLEOTIDE SEQUENCE [LARGE SCALE GENOMIC DNA]</scope>
    <source>
        <strain evidence="2">UH-Slu-Lm8-n1</strain>
    </source>
</reference>
<evidence type="ECO:0000313" key="2">
    <source>
        <dbReference type="Proteomes" id="UP000054485"/>
    </source>
</evidence>
<dbReference type="EMBL" id="KN835776">
    <property type="protein sequence ID" value="KIK34297.1"/>
    <property type="molecule type" value="Genomic_DNA"/>
</dbReference>
<sequence length="122" mass="13663">MIFLVCGSVVAHVEPFRELQDAILNFDMASAIIFSATRFQPLVATNFLLALAEQVVVEQFDLHRAFPTLLSLSSRLAQHTKVILMTRDDANGTRKLLVTTFARAHIQTQPWGIQVPVQCPRC</sequence>